<gene>
    <name evidence="1" type="ORF">BBV17_27550</name>
</gene>
<sequence>MSGTPAYTFTITRNGRAPQEVSVLIDGESRQFLFGPYVSEKRINEQLPRLVMDSKFKPRKRKAV</sequence>
<dbReference type="EMBL" id="MBRJ01000051">
    <property type="protein sequence ID" value="OHX42356.1"/>
    <property type="molecule type" value="Genomic_DNA"/>
</dbReference>
<reference evidence="1 2" key="1">
    <citation type="submission" date="2016-07" db="EMBL/GenBank/DDBJ databases">
        <title>Bacillus oceanisediminis whole genome.</title>
        <authorList>
            <person name="Pal Y."/>
            <person name="Verma A."/>
            <person name="Mual P."/>
            <person name="Srinivasan K."/>
        </authorList>
    </citation>
    <scope>NUCLEOTIDE SEQUENCE [LARGE SCALE GENOMIC DNA]</scope>
    <source>
        <strain evidence="1 2">Bhandara28</strain>
    </source>
</reference>
<dbReference type="Proteomes" id="UP000180194">
    <property type="component" value="Unassembled WGS sequence"/>
</dbReference>
<evidence type="ECO:0000313" key="2">
    <source>
        <dbReference type="Proteomes" id="UP000180194"/>
    </source>
</evidence>
<organism evidence="1 2">
    <name type="scientific">Cytobacillus oceanisediminis</name>
    <dbReference type="NCBI Taxonomy" id="665099"/>
    <lineage>
        <taxon>Bacteria</taxon>
        <taxon>Bacillati</taxon>
        <taxon>Bacillota</taxon>
        <taxon>Bacilli</taxon>
        <taxon>Bacillales</taxon>
        <taxon>Bacillaceae</taxon>
        <taxon>Cytobacillus</taxon>
    </lineage>
</organism>
<proteinExistence type="predicted"/>
<keyword evidence="2" id="KW-1185">Reference proteome</keyword>
<evidence type="ECO:0000313" key="1">
    <source>
        <dbReference type="EMBL" id="OHX42356.1"/>
    </source>
</evidence>
<accession>A0ABX3CLB9</accession>
<protein>
    <submittedName>
        <fullName evidence="1">Uncharacterized protein</fullName>
    </submittedName>
</protein>
<comment type="caution">
    <text evidence="1">The sequence shown here is derived from an EMBL/GenBank/DDBJ whole genome shotgun (WGS) entry which is preliminary data.</text>
</comment>
<name>A0ABX3CLB9_9BACI</name>